<reference evidence="5" key="1">
    <citation type="submission" date="2017-02" db="EMBL/GenBank/DDBJ databases">
        <title>Comparative genomics and description of representatives of a novel lineage of planctomycetes thriving in anoxic sediments.</title>
        <authorList>
            <person name="Spring S."/>
            <person name="Bunk B."/>
            <person name="Sproer C."/>
        </authorList>
    </citation>
    <scope>NUCLEOTIDE SEQUENCE [LARGE SCALE GENOMIC DNA]</scope>
    <source>
        <strain evidence="5">SM-Chi-D1</strain>
    </source>
</reference>
<dbReference type="Pfam" id="PF19051">
    <property type="entry name" value="GFO_IDH_MocA_C2"/>
    <property type="match status" value="2"/>
</dbReference>
<proteinExistence type="predicted"/>
<dbReference type="GO" id="GO:0000166">
    <property type="term" value="F:nucleotide binding"/>
    <property type="evidence" value="ECO:0007669"/>
    <property type="project" value="InterPro"/>
</dbReference>
<protein>
    <submittedName>
        <fullName evidence="4">Putative oxidoreductase YcjS</fullName>
        <ecNumber evidence="4">1.-.-.-</ecNumber>
    </submittedName>
</protein>
<keyword evidence="5" id="KW-1185">Reference proteome</keyword>
<name>A0A1Q2MB28_9BACT</name>
<gene>
    <name evidence="4" type="primary">ycjS_1</name>
    <name evidence="4" type="ORF">SMSP2_00203</name>
</gene>
<feature type="signal peptide" evidence="1">
    <location>
        <begin position="1"/>
        <end position="16"/>
    </location>
</feature>
<dbReference type="Pfam" id="PF01408">
    <property type="entry name" value="GFO_IDH_MocA"/>
    <property type="match status" value="1"/>
</dbReference>
<dbReference type="InterPro" id="IPR043906">
    <property type="entry name" value="Gfo/Idh/MocA_OxRdtase_bact_C"/>
</dbReference>
<dbReference type="OrthoDB" id="9788246at2"/>
<dbReference type="Proteomes" id="UP000188181">
    <property type="component" value="Chromosome"/>
</dbReference>
<accession>A0A1Q2MB28</accession>
<feature type="domain" description="Gfo/Idh/MocA-like oxidoreductase bacterial type C-terminal" evidence="3">
    <location>
        <begin position="382"/>
        <end position="457"/>
    </location>
</feature>
<dbReference type="Gene3D" id="3.40.50.720">
    <property type="entry name" value="NAD(P)-binding Rossmann-like Domain"/>
    <property type="match status" value="1"/>
</dbReference>
<evidence type="ECO:0000256" key="1">
    <source>
        <dbReference type="SAM" id="SignalP"/>
    </source>
</evidence>
<dbReference type="SUPFAM" id="SSF55347">
    <property type="entry name" value="Glyceraldehyde-3-phosphate dehydrogenase-like, C-terminal domain"/>
    <property type="match status" value="1"/>
</dbReference>
<sequence precursor="true">MRRRVFMKNTATAAAAAFGVPFIVNSNALGRYRPNDKINIAQLGWGRIAMSHDAPETIKHDMCRFTAVADPDINRARDGKKWIENYYAKKTGKEKYVDVKVYQDYREMLMDPSIDAVVISTPDHWHAQPAMEAALKNMDVYLQKPFSLTIKEGRQVSDVINKTGCILQVGSQQRSISPWPQFKKAAELVRNGVLGKLIHVDVGLGTDPGCGEEPEMPVPANLNYDLWLGSTEDVYYTEKRVHPQNNYSRPGWLRCRQFGAGMITGWGAHHIDNAHWGMGTEFTGPVELEGWGEFPDSGLWDVHGEFEVNTKYADGVTMNISSKHPNGVKFIGEKGWIAVNRGGVKVTSSDPDTRGDKVETPAIYASDPSLLDVKLGPNALKLYESPEQHLDWLNCIRSRRTPVAPAEVAHRSCSACLLAHIAMQIPNTTLKWDPVKEEFIGNDKANSMLRRTQRKGYGTESVIS</sequence>
<organism evidence="4 5">
    <name type="scientific">Limihaloglobus sulfuriphilus</name>
    <dbReference type="NCBI Taxonomy" id="1851148"/>
    <lineage>
        <taxon>Bacteria</taxon>
        <taxon>Pseudomonadati</taxon>
        <taxon>Planctomycetota</taxon>
        <taxon>Phycisphaerae</taxon>
        <taxon>Sedimentisphaerales</taxon>
        <taxon>Sedimentisphaeraceae</taxon>
        <taxon>Limihaloglobus</taxon>
    </lineage>
</organism>
<evidence type="ECO:0000313" key="4">
    <source>
        <dbReference type="EMBL" id="AQQ69869.1"/>
    </source>
</evidence>
<dbReference type="EC" id="1.-.-.-" evidence="4"/>
<dbReference type="InterPro" id="IPR000683">
    <property type="entry name" value="Gfo/Idh/MocA-like_OxRdtase_N"/>
</dbReference>
<keyword evidence="1" id="KW-0732">Signal</keyword>
<dbReference type="RefSeq" id="WP_146682173.1">
    <property type="nucleotide sequence ID" value="NZ_CP019646.1"/>
</dbReference>
<dbReference type="Gene3D" id="3.30.360.10">
    <property type="entry name" value="Dihydrodipicolinate Reductase, domain 2"/>
    <property type="match status" value="1"/>
</dbReference>
<dbReference type="AlphaFoldDB" id="A0A1Q2MB28"/>
<evidence type="ECO:0000259" key="2">
    <source>
        <dbReference type="Pfam" id="PF01408"/>
    </source>
</evidence>
<dbReference type="SUPFAM" id="SSF51735">
    <property type="entry name" value="NAD(P)-binding Rossmann-fold domains"/>
    <property type="match status" value="1"/>
</dbReference>
<dbReference type="GO" id="GO:0016491">
    <property type="term" value="F:oxidoreductase activity"/>
    <property type="evidence" value="ECO:0007669"/>
    <property type="project" value="UniProtKB-KW"/>
</dbReference>
<dbReference type="EMBL" id="CP019646">
    <property type="protein sequence ID" value="AQQ69869.1"/>
    <property type="molecule type" value="Genomic_DNA"/>
</dbReference>
<evidence type="ECO:0000313" key="5">
    <source>
        <dbReference type="Proteomes" id="UP000188181"/>
    </source>
</evidence>
<feature type="chain" id="PRO_5012704420" evidence="1">
    <location>
        <begin position="17"/>
        <end position="464"/>
    </location>
</feature>
<dbReference type="PANTHER" id="PTHR43818:SF5">
    <property type="entry name" value="OXIDOREDUCTASE FAMILY PROTEIN"/>
    <property type="match status" value="1"/>
</dbReference>
<dbReference type="PANTHER" id="PTHR43818">
    <property type="entry name" value="BCDNA.GH03377"/>
    <property type="match status" value="1"/>
</dbReference>
<dbReference type="InterPro" id="IPR050463">
    <property type="entry name" value="Gfo/Idh/MocA_oxidrdct_glycsds"/>
</dbReference>
<feature type="domain" description="Gfo/Idh/MocA-like oxidoreductase N-terminal" evidence="2">
    <location>
        <begin position="38"/>
        <end position="170"/>
    </location>
</feature>
<evidence type="ECO:0000259" key="3">
    <source>
        <dbReference type="Pfam" id="PF19051"/>
    </source>
</evidence>
<keyword evidence="4" id="KW-0560">Oxidoreductase</keyword>
<dbReference type="STRING" id="1851148.SMSP2_00203"/>
<feature type="domain" description="Gfo/Idh/MocA-like oxidoreductase bacterial type C-terminal" evidence="3">
    <location>
        <begin position="209"/>
        <end position="321"/>
    </location>
</feature>
<dbReference type="KEGG" id="pbas:SMSP2_00203"/>
<dbReference type="InterPro" id="IPR036291">
    <property type="entry name" value="NAD(P)-bd_dom_sf"/>
</dbReference>